<evidence type="ECO:0000313" key="3">
    <source>
        <dbReference type="Proteomes" id="UP001595840"/>
    </source>
</evidence>
<comment type="caution">
    <text evidence="2">The sequence shown here is derived from an EMBL/GenBank/DDBJ whole genome shotgun (WGS) entry which is preliminary data.</text>
</comment>
<organism evidence="2 3">
    <name type="scientific">Simiduia curdlanivorans</name>
    <dbReference type="NCBI Taxonomy" id="1492769"/>
    <lineage>
        <taxon>Bacteria</taxon>
        <taxon>Pseudomonadati</taxon>
        <taxon>Pseudomonadota</taxon>
        <taxon>Gammaproteobacteria</taxon>
        <taxon>Cellvibrionales</taxon>
        <taxon>Cellvibrionaceae</taxon>
        <taxon>Simiduia</taxon>
    </lineage>
</organism>
<accession>A0ABV8V877</accession>
<protein>
    <submittedName>
        <fullName evidence="2">Glycosyltransferase family 2 protein</fullName>
    </submittedName>
</protein>
<dbReference type="Pfam" id="PF00535">
    <property type="entry name" value="Glycos_transf_2"/>
    <property type="match status" value="1"/>
</dbReference>
<sequence>MTVNAMNMNDIKSAAMNACIVIPVYNHERAIVKTLANILPFSVPVILVNDGSNGDCSAVLEQLADQHPSVHLKVLEVNQGKGAAVKLGLQSALELGYSHALQVDADGQHNLADIPAFLSAAAGSPTMIICGVPQYDDSVPRLRHYARYLTHVWVWINTLSFAIKDSMCGFRVYPLASICQQLARCDTGNRMDFDTEILVHWLWAGGNIQNLSTKVHYPLDGVSHFLPGKDNWLISCMHARLFFGMLARAPLWLLGLRKRGRAL</sequence>
<reference evidence="3" key="1">
    <citation type="journal article" date="2019" name="Int. J. Syst. Evol. Microbiol.">
        <title>The Global Catalogue of Microorganisms (GCM) 10K type strain sequencing project: providing services to taxonomists for standard genome sequencing and annotation.</title>
        <authorList>
            <consortium name="The Broad Institute Genomics Platform"/>
            <consortium name="The Broad Institute Genome Sequencing Center for Infectious Disease"/>
            <person name="Wu L."/>
            <person name="Ma J."/>
        </authorList>
    </citation>
    <scope>NUCLEOTIDE SEQUENCE [LARGE SCALE GENOMIC DNA]</scope>
    <source>
        <strain evidence="3">CECT 8570</strain>
    </source>
</reference>
<keyword evidence="3" id="KW-1185">Reference proteome</keyword>
<name>A0ABV8V877_9GAMM</name>
<gene>
    <name evidence="2" type="ORF">ACFOX3_11765</name>
</gene>
<feature type="domain" description="Glycosyltransferase 2-like" evidence="1">
    <location>
        <begin position="19"/>
        <end position="155"/>
    </location>
</feature>
<dbReference type="SUPFAM" id="SSF53448">
    <property type="entry name" value="Nucleotide-diphospho-sugar transferases"/>
    <property type="match status" value="1"/>
</dbReference>
<dbReference type="InterPro" id="IPR029044">
    <property type="entry name" value="Nucleotide-diphossugar_trans"/>
</dbReference>
<dbReference type="Proteomes" id="UP001595840">
    <property type="component" value="Unassembled WGS sequence"/>
</dbReference>
<dbReference type="PANTHER" id="PTHR10859:SF91">
    <property type="entry name" value="DOLICHYL-PHOSPHATE BETA-GLUCOSYLTRANSFERASE"/>
    <property type="match status" value="1"/>
</dbReference>
<dbReference type="EMBL" id="JBHSCX010000014">
    <property type="protein sequence ID" value="MFC4362982.1"/>
    <property type="molecule type" value="Genomic_DNA"/>
</dbReference>
<dbReference type="Gene3D" id="3.90.550.10">
    <property type="entry name" value="Spore Coat Polysaccharide Biosynthesis Protein SpsA, Chain A"/>
    <property type="match status" value="1"/>
</dbReference>
<proteinExistence type="predicted"/>
<dbReference type="InterPro" id="IPR001173">
    <property type="entry name" value="Glyco_trans_2-like"/>
</dbReference>
<dbReference type="RefSeq" id="WP_290265343.1">
    <property type="nucleotide sequence ID" value="NZ_JAUFQG010000006.1"/>
</dbReference>
<evidence type="ECO:0000313" key="2">
    <source>
        <dbReference type="EMBL" id="MFC4362982.1"/>
    </source>
</evidence>
<dbReference type="CDD" id="cd04179">
    <property type="entry name" value="DPM_DPG-synthase_like"/>
    <property type="match status" value="1"/>
</dbReference>
<evidence type="ECO:0000259" key="1">
    <source>
        <dbReference type="Pfam" id="PF00535"/>
    </source>
</evidence>
<dbReference type="PANTHER" id="PTHR10859">
    <property type="entry name" value="GLYCOSYL TRANSFERASE"/>
    <property type="match status" value="1"/>
</dbReference>